<dbReference type="Proteomes" id="UP000245802">
    <property type="component" value="Chromosome"/>
</dbReference>
<dbReference type="EMBL" id="CP025958">
    <property type="protein sequence ID" value="AWM40918.1"/>
    <property type="molecule type" value="Genomic_DNA"/>
</dbReference>
<dbReference type="RefSeq" id="WP_010043671.1">
    <property type="nucleotide sequence ID" value="NZ_CP025958.1"/>
</dbReference>
<evidence type="ECO:0008006" key="3">
    <source>
        <dbReference type="Google" id="ProtNLM"/>
    </source>
</evidence>
<accession>A0A2Z3H5C0</accession>
<organism evidence="1 2">
    <name type="scientific">Gemmata obscuriglobus</name>
    <dbReference type="NCBI Taxonomy" id="114"/>
    <lineage>
        <taxon>Bacteria</taxon>
        <taxon>Pseudomonadati</taxon>
        <taxon>Planctomycetota</taxon>
        <taxon>Planctomycetia</taxon>
        <taxon>Gemmatales</taxon>
        <taxon>Gemmataceae</taxon>
        <taxon>Gemmata</taxon>
    </lineage>
</organism>
<sequence>MNALLIDRDGMASRLAAEGKLALGSGDTELAHAQYSAAAKLFEARANSALKSGDKHLLLFLAASHHFYGGGYARALRVARRVERRLLRAEVRPLFEPFMRDVEARAAPDYIEKVRKRIFEASKSGRHVDALEILKGHPFIFDRTGLAFMRAFICEELKRYHAATLFYLSAMQFRPEDPSLDFLAAALPLSLPAMGRLDEAWEYVQYQLKEIDHAITHVSASLVCHRRASQTEEGLQQELLGEQIKHFENGWKRYQEMPKAFQQDPDLCLYMSLCFEAAAFAHWKLNANARARDVCNEGIQFNPKYPGLWTMRGLVTQPAVQAFDDFERAIELGEKAHYPFLYLAQRAMEAQDFARAKVMTEEALRRKPGRTIRGLLLNWMAVIRGQEGTTIEEIESLFQQAKQLAPEIPEVAENHESFRQFVRDAREQSTEKVKPTPAAPRSRIQDDFDLDLFPVGESDSRWNRLQAQFRELEGAGRYAAHEQIINIKI</sequence>
<dbReference type="OrthoDB" id="514657at2"/>
<proteinExistence type="predicted"/>
<keyword evidence="2" id="KW-1185">Reference proteome</keyword>
<protein>
    <recommendedName>
        <fullName evidence="3">Tetratricopeptide repeat protein</fullName>
    </recommendedName>
</protein>
<evidence type="ECO:0000313" key="1">
    <source>
        <dbReference type="EMBL" id="AWM40918.1"/>
    </source>
</evidence>
<dbReference type="Gene3D" id="1.25.40.10">
    <property type="entry name" value="Tetratricopeptide repeat domain"/>
    <property type="match status" value="1"/>
</dbReference>
<gene>
    <name evidence="1" type="ORF">C1280_30625</name>
</gene>
<reference evidence="1 2" key="1">
    <citation type="submission" date="2018-01" db="EMBL/GenBank/DDBJ databases">
        <title>G. obscuriglobus.</title>
        <authorList>
            <person name="Franke J."/>
            <person name="Blomberg W."/>
            <person name="Selmecki A."/>
        </authorList>
    </citation>
    <scope>NUCLEOTIDE SEQUENCE [LARGE SCALE GENOMIC DNA]</scope>
    <source>
        <strain evidence="1 2">DSM 5831</strain>
    </source>
</reference>
<dbReference type="InterPro" id="IPR011990">
    <property type="entry name" value="TPR-like_helical_dom_sf"/>
</dbReference>
<evidence type="ECO:0000313" key="2">
    <source>
        <dbReference type="Proteomes" id="UP000245802"/>
    </source>
</evidence>
<dbReference type="KEGG" id="gog:C1280_30625"/>
<dbReference type="SUPFAM" id="SSF48452">
    <property type="entry name" value="TPR-like"/>
    <property type="match status" value="2"/>
</dbReference>
<name>A0A2Z3H5C0_9BACT</name>
<dbReference type="AlphaFoldDB" id="A0A2Z3H5C0"/>